<proteinExistence type="predicted"/>
<name>A0A843X6Q8_COLES</name>
<evidence type="ECO:0000313" key="2">
    <source>
        <dbReference type="EMBL" id="MQM12750.1"/>
    </source>
</evidence>
<feature type="non-terminal residue" evidence="2">
    <location>
        <position position="307"/>
    </location>
</feature>
<gene>
    <name evidence="2" type="ORF">Taro_045670</name>
</gene>
<comment type="caution">
    <text evidence="2">The sequence shown here is derived from an EMBL/GenBank/DDBJ whole genome shotgun (WGS) entry which is preliminary data.</text>
</comment>
<dbReference type="EMBL" id="NMUH01005437">
    <property type="protein sequence ID" value="MQM12750.1"/>
    <property type="molecule type" value="Genomic_DNA"/>
</dbReference>
<dbReference type="AlphaFoldDB" id="A0A843X6Q8"/>
<sequence length="307" mass="31876">LRVPILAASGGGLFAIVTHASGGFHSVSSRFRSPAFGCQSAVALVCVASQPCGMSGVRGGSTYGPSTLWRSEVVVLVAHPLLPLAWGSSSRELGVGRVAEVAMAPCVVSSSESERCVQLPCKSCARAAVCCSCCCAACVASVVARRVRALAARLALDSLAVVFLMVCVAFVVCVISCLCTVLCSVSIDARAKQMFCVPCCIAGRALRHLPMVVVGLVLAGCELWLRCIAWLPCVLVRSALCSFRVTVVLPLWFEVCRLVGLHSVCLGVVGQGVVRLAIRLAVALVSSPCCSFLSFSAASVGLRVLVA</sequence>
<keyword evidence="1" id="KW-0472">Membrane</keyword>
<evidence type="ECO:0000256" key="1">
    <source>
        <dbReference type="SAM" id="Phobius"/>
    </source>
</evidence>
<dbReference type="Proteomes" id="UP000652761">
    <property type="component" value="Unassembled WGS sequence"/>
</dbReference>
<feature type="transmembrane region" description="Helical" evidence="1">
    <location>
        <begin position="159"/>
        <end position="187"/>
    </location>
</feature>
<evidence type="ECO:0000313" key="3">
    <source>
        <dbReference type="Proteomes" id="UP000652761"/>
    </source>
</evidence>
<keyword evidence="3" id="KW-1185">Reference proteome</keyword>
<reference evidence="2" key="1">
    <citation type="submission" date="2017-07" db="EMBL/GenBank/DDBJ databases">
        <title>Taro Niue Genome Assembly and Annotation.</title>
        <authorList>
            <person name="Atibalentja N."/>
            <person name="Keating K."/>
            <person name="Fields C.J."/>
        </authorList>
    </citation>
    <scope>NUCLEOTIDE SEQUENCE</scope>
    <source>
        <strain evidence="2">Niue_2</strain>
        <tissue evidence="2">Leaf</tissue>
    </source>
</reference>
<protein>
    <submittedName>
        <fullName evidence="2">Uncharacterized protein</fullName>
    </submittedName>
</protein>
<organism evidence="2 3">
    <name type="scientific">Colocasia esculenta</name>
    <name type="common">Wild taro</name>
    <name type="synonym">Arum esculentum</name>
    <dbReference type="NCBI Taxonomy" id="4460"/>
    <lineage>
        <taxon>Eukaryota</taxon>
        <taxon>Viridiplantae</taxon>
        <taxon>Streptophyta</taxon>
        <taxon>Embryophyta</taxon>
        <taxon>Tracheophyta</taxon>
        <taxon>Spermatophyta</taxon>
        <taxon>Magnoliopsida</taxon>
        <taxon>Liliopsida</taxon>
        <taxon>Araceae</taxon>
        <taxon>Aroideae</taxon>
        <taxon>Colocasieae</taxon>
        <taxon>Colocasia</taxon>
    </lineage>
</organism>
<keyword evidence="1" id="KW-0812">Transmembrane</keyword>
<keyword evidence="1" id="KW-1133">Transmembrane helix</keyword>
<accession>A0A843X6Q8</accession>